<keyword evidence="2" id="KW-1133">Transmembrane helix</keyword>
<dbReference type="EMBL" id="FMHW01000002">
    <property type="protein sequence ID" value="SCL40552.1"/>
    <property type="molecule type" value="Genomic_DNA"/>
</dbReference>
<evidence type="ECO:0000256" key="1">
    <source>
        <dbReference type="SAM" id="MobiDB-lite"/>
    </source>
</evidence>
<feature type="transmembrane region" description="Helical" evidence="2">
    <location>
        <begin position="15"/>
        <end position="37"/>
    </location>
</feature>
<accession>A0A1C6TG15</accession>
<feature type="transmembrane region" description="Helical" evidence="2">
    <location>
        <begin position="43"/>
        <end position="62"/>
    </location>
</feature>
<dbReference type="STRING" id="145854.GA0074692_5857"/>
<evidence type="ECO:0000256" key="2">
    <source>
        <dbReference type="SAM" id="Phobius"/>
    </source>
</evidence>
<sequence>MAAAADHVVVRSGRWLIIGVGVTVAGGLVAAAVLFGLQGVEVASWLAGVASLAVAVSAVALAPSGVRASDSGGADAVTPPSGPRSVAVGGDLTGIASTGDNTTNTQQR</sequence>
<name>A0A1C6TG15_9ACTN</name>
<evidence type="ECO:0000313" key="4">
    <source>
        <dbReference type="Proteomes" id="UP000198959"/>
    </source>
</evidence>
<protein>
    <submittedName>
        <fullName evidence="3">Uncharacterized protein</fullName>
    </submittedName>
</protein>
<feature type="region of interest" description="Disordered" evidence="1">
    <location>
        <begin position="65"/>
        <end position="108"/>
    </location>
</feature>
<proteinExistence type="predicted"/>
<keyword evidence="2" id="KW-0812">Transmembrane</keyword>
<reference evidence="4" key="1">
    <citation type="submission" date="2016-06" db="EMBL/GenBank/DDBJ databases">
        <authorList>
            <person name="Varghese N."/>
            <person name="Submissions Spin"/>
        </authorList>
    </citation>
    <scope>NUCLEOTIDE SEQUENCE [LARGE SCALE GENOMIC DNA]</scope>
    <source>
        <strain evidence="4">DSM 43817</strain>
    </source>
</reference>
<keyword evidence="2" id="KW-0472">Membrane</keyword>
<keyword evidence="4" id="KW-1185">Reference proteome</keyword>
<dbReference type="AlphaFoldDB" id="A0A1C6TG15"/>
<feature type="compositionally biased region" description="Polar residues" evidence="1">
    <location>
        <begin position="95"/>
        <end position="108"/>
    </location>
</feature>
<gene>
    <name evidence="3" type="ORF">GA0074692_5857</name>
</gene>
<evidence type="ECO:0000313" key="3">
    <source>
        <dbReference type="EMBL" id="SCL40552.1"/>
    </source>
</evidence>
<organism evidence="3 4">
    <name type="scientific">Micromonospora pallida</name>
    <dbReference type="NCBI Taxonomy" id="145854"/>
    <lineage>
        <taxon>Bacteria</taxon>
        <taxon>Bacillati</taxon>
        <taxon>Actinomycetota</taxon>
        <taxon>Actinomycetes</taxon>
        <taxon>Micromonosporales</taxon>
        <taxon>Micromonosporaceae</taxon>
        <taxon>Micromonospora</taxon>
    </lineage>
</organism>
<dbReference type="Proteomes" id="UP000198959">
    <property type="component" value="Unassembled WGS sequence"/>
</dbReference>